<feature type="compositionally biased region" description="Basic and acidic residues" evidence="1">
    <location>
        <begin position="1"/>
        <end position="12"/>
    </location>
</feature>
<sequence>MGCGASKEERNGRPLPKRGQVKAHIVRTLIGSSPLKADEDDGGDSHNASACVGAGDKIAVEKLPRSGYSSYSSWK</sequence>
<feature type="region of interest" description="Disordered" evidence="1">
    <location>
        <begin position="1"/>
        <end position="56"/>
    </location>
</feature>
<protein>
    <submittedName>
        <fullName evidence="2">Uncharacterized protein</fullName>
    </submittedName>
</protein>
<reference evidence="2 3" key="1">
    <citation type="journal article" date="2022" name="Nat. Plants">
        <title>Genomes of leafy and leafless Platanthera orchids illuminate the evolution of mycoheterotrophy.</title>
        <authorList>
            <person name="Li M.H."/>
            <person name="Liu K.W."/>
            <person name="Li Z."/>
            <person name="Lu H.C."/>
            <person name="Ye Q.L."/>
            <person name="Zhang D."/>
            <person name="Wang J.Y."/>
            <person name="Li Y.F."/>
            <person name="Zhong Z.M."/>
            <person name="Liu X."/>
            <person name="Yu X."/>
            <person name="Liu D.K."/>
            <person name="Tu X.D."/>
            <person name="Liu B."/>
            <person name="Hao Y."/>
            <person name="Liao X.Y."/>
            <person name="Jiang Y.T."/>
            <person name="Sun W.H."/>
            <person name="Chen J."/>
            <person name="Chen Y.Q."/>
            <person name="Ai Y."/>
            <person name="Zhai J.W."/>
            <person name="Wu S.S."/>
            <person name="Zhou Z."/>
            <person name="Hsiao Y.Y."/>
            <person name="Wu W.L."/>
            <person name="Chen Y.Y."/>
            <person name="Lin Y.F."/>
            <person name="Hsu J.L."/>
            <person name="Li C.Y."/>
            <person name="Wang Z.W."/>
            <person name="Zhao X."/>
            <person name="Zhong W.Y."/>
            <person name="Ma X.K."/>
            <person name="Ma L."/>
            <person name="Huang J."/>
            <person name="Chen G.Z."/>
            <person name="Huang M.Z."/>
            <person name="Huang L."/>
            <person name="Peng D.H."/>
            <person name="Luo Y.B."/>
            <person name="Zou S.Q."/>
            <person name="Chen S.P."/>
            <person name="Lan S."/>
            <person name="Tsai W.C."/>
            <person name="Van de Peer Y."/>
            <person name="Liu Z.J."/>
        </authorList>
    </citation>
    <scope>NUCLEOTIDE SEQUENCE [LARGE SCALE GENOMIC DNA]</scope>
    <source>
        <strain evidence="2">Lor287</strain>
    </source>
</reference>
<evidence type="ECO:0000313" key="2">
    <source>
        <dbReference type="EMBL" id="KAK8936416.1"/>
    </source>
</evidence>
<gene>
    <name evidence="2" type="ORF">KSP39_PZI013796</name>
</gene>
<evidence type="ECO:0000313" key="3">
    <source>
        <dbReference type="Proteomes" id="UP001418222"/>
    </source>
</evidence>
<name>A0AAP0BGA2_9ASPA</name>
<dbReference type="AlphaFoldDB" id="A0AAP0BGA2"/>
<accession>A0AAP0BGA2</accession>
<comment type="caution">
    <text evidence="2">The sequence shown here is derived from an EMBL/GenBank/DDBJ whole genome shotgun (WGS) entry which is preliminary data.</text>
</comment>
<proteinExistence type="predicted"/>
<organism evidence="2 3">
    <name type="scientific">Platanthera zijinensis</name>
    <dbReference type="NCBI Taxonomy" id="2320716"/>
    <lineage>
        <taxon>Eukaryota</taxon>
        <taxon>Viridiplantae</taxon>
        <taxon>Streptophyta</taxon>
        <taxon>Embryophyta</taxon>
        <taxon>Tracheophyta</taxon>
        <taxon>Spermatophyta</taxon>
        <taxon>Magnoliopsida</taxon>
        <taxon>Liliopsida</taxon>
        <taxon>Asparagales</taxon>
        <taxon>Orchidaceae</taxon>
        <taxon>Orchidoideae</taxon>
        <taxon>Orchideae</taxon>
        <taxon>Orchidinae</taxon>
        <taxon>Platanthera</taxon>
    </lineage>
</organism>
<dbReference type="EMBL" id="JBBWWQ010000011">
    <property type="protein sequence ID" value="KAK8936416.1"/>
    <property type="molecule type" value="Genomic_DNA"/>
</dbReference>
<dbReference type="Proteomes" id="UP001418222">
    <property type="component" value="Unassembled WGS sequence"/>
</dbReference>
<feature type="compositionally biased region" description="Basic residues" evidence="1">
    <location>
        <begin position="15"/>
        <end position="25"/>
    </location>
</feature>
<keyword evidence="3" id="KW-1185">Reference proteome</keyword>
<evidence type="ECO:0000256" key="1">
    <source>
        <dbReference type="SAM" id="MobiDB-lite"/>
    </source>
</evidence>